<evidence type="ECO:0000256" key="10">
    <source>
        <dbReference type="RuleBase" id="RU000488"/>
    </source>
</evidence>
<keyword evidence="4 9" id="KW-0812">Transmembrane</keyword>
<dbReference type="Proteomes" id="UP000187013">
    <property type="component" value="Unassembled WGS sequence"/>
</dbReference>
<dbReference type="Gene3D" id="1.50.40.10">
    <property type="entry name" value="Mitochondrial carrier domain"/>
    <property type="match status" value="2"/>
</dbReference>
<evidence type="ECO:0000313" key="13">
    <source>
        <dbReference type="Proteomes" id="UP000187013"/>
    </source>
</evidence>
<accession>A0A1Q3AFE7</accession>
<protein>
    <recommendedName>
        <fullName evidence="14">Mitochondrial carnitine carrier</fullName>
    </recommendedName>
</protein>
<evidence type="ECO:0000256" key="7">
    <source>
        <dbReference type="ARBA" id="ARBA00023128"/>
    </source>
</evidence>
<evidence type="ECO:0000256" key="5">
    <source>
        <dbReference type="ARBA" id="ARBA00022737"/>
    </source>
</evidence>
<comment type="caution">
    <text evidence="12">The sequence shown here is derived from an EMBL/GenBank/DDBJ whole genome shotgun (WGS) entry which is preliminary data.</text>
</comment>
<feature type="repeat" description="Solcar" evidence="9">
    <location>
        <begin position="242"/>
        <end position="326"/>
    </location>
</feature>
<dbReference type="InterPro" id="IPR050567">
    <property type="entry name" value="Mitochondrial_Carrier"/>
</dbReference>
<dbReference type="Pfam" id="PF00153">
    <property type="entry name" value="Mito_carr"/>
    <property type="match status" value="3"/>
</dbReference>
<dbReference type="GO" id="GO:0006839">
    <property type="term" value="P:mitochondrial transport"/>
    <property type="evidence" value="ECO:0007669"/>
    <property type="project" value="TreeGrafter"/>
</dbReference>
<evidence type="ECO:0000256" key="11">
    <source>
        <dbReference type="SAM" id="MobiDB-lite"/>
    </source>
</evidence>
<evidence type="ECO:0000256" key="6">
    <source>
        <dbReference type="ARBA" id="ARBA00022989"/>
    </source>
</evidence>
<keyword evidence="6" id="KW-1133">Transmembrane helix</keyword>
<sequence>MCPYRLAEKGTYSPEDVIQHKPNMSESESPVVQEETREETRRENPAASALMENAKSLTAGAVGGVFAVVTGHPFDLLKVRCQSGQASSMVHAVKDILHESRGSLIASVRGFYRGVIPPLLGVTPIFAVSFWGYDLGKKIVAYGQPLSQQPLSTFQLATAGFISAIPTTLVMAPTERVKVVLQTTEGYTFGSAAKKLVREGGIQSLFRGSLATLARDGPGSALYFAAYEATKKALAKPGEEEFSVTKTCIAGGMAGVAMWTGVFPIDTVKTKLQAGKERTSFKSAVKQIYVTRGGLKGFFPGLGPALLRSFPANAATFVGVELTHSIFKKTNI</sequence>
<dbReference type="GO" id="GO:0031966">
    <property type="term" value="C:mitochondrial membrane"/>
    <property type="evidence" value="ECO:0007669"/>
    <property type="project" value="UniProtKB-SubCell"/>
</dbReference>
<dbReference type="SUPFAM" id="SSF103506">
    <property type="entry name" value="Mitochondrial carrier"/>
    <property type="match status" value="1"/>
</dbReference>
<evidence type="ECO:0000256" key="3">
    <source>
        <dbReference type="ARBA" id="ARBA00022448"/>
    </source>
</evidence>
<feature type="repeat" description="Solcar" evidence="9">
    <location>
        <begin position="51"/>
        <end position="139"/>
    </location>
</feature>
<evidence type="ECO:0000256" key="4">
    <source>
        <dbReference type="ARBA" id="ARBA00022692"/>
    </source>
</evidence>
<reference evidence="12 13" key="1">
    <citation type="submission" date="2016-08" db="EMBL/GenBank/DDBJ databases">
        <title>Draft genome sequence of allopolyploid Zygosaccharomyces rouxii.</title>
        <authorList>
            <person name="Watanabe J."/>
            <person name="Uehara K."/>
            <person name="Mogi Y."/>
            <person name="Tsukioka Y."/>
        </authorList>
    </citation>
    <scope>NUCLEOTIDE SEQUENCE [LARGE SCALE GENOMIC DNA]</scope>
    <source>
        <strain evidence="12 13">NBRC 110957</strain>
    </source>
</reference>
<keyword evidence="8 9" id="KW-0472">Membrane</keyword>
<comment type="similarity">
    <text evidence="2 10">Belongs to the mitochondrial carrier (TC 2.A.29) family.</text>
</comment>
<dbReference type="GO" id="GO:0015227">
    <property type="term" value="F:O-acyl-L-carnitine transmembrane transporter activity"/>
    <property type="evidence" value="ECO:0007669"/>
    <property type="project" value="TreeGrafter"/>
</dbReference>
<dbReference type="InterPro" id="IPR023395">
    <property type="entry name" value="MCP_dom_sf"/>
</dbReference>
<evidence type="ECO:0000256" key="8">
    <source>
        <dbReference type="ARBA" id="ARBA00023136"/>
    </source>
</evidence>
<dbReference type="PANTHER" id="PTHR45624:SF4">
    <property type="entry name" value="CONGESTED-LIKE TRACHEA PROTEIN-RELATED"/>
    <property type="match status" value="1"/>
</dbReference>
<evidence type="ECO:0000256" key="2">
    <source>
        <dbReference type="ARBA" id="ARBA00006375"/>
    </source>
</evidence>
<feature type="repeat" description="Solcar" evidence="9">
    <location>
        <begin position="151"/>
        <end position="233"/>
    </location>
</feature>
<evidence type="ECO:0008006" key="14">
    <source>
        <dbReference type="Google" id="ProtNLM"/>
    </source>
</evidence>
<keyword evidence="5" id="KW-0677">Repeat</keyword>
<comment type="subcellular location">
    <subcellularLocation>
        <location evidence="1">Mitochondrion membrane</location>
        <topology evidence="1">Multi-pass membrane protein</topology>
    </subcellularLocation>
</comment>
<evidence type="ECO:0000313" key="12">
    <source>
        <dbReference type="EMBL" id="GAV54345.1"/>
    </source>
</evidence>
<feature type="compositionally biased region" description="Basic and acidic residues" evidence="11">
    <location>
        <begin position="34"/>
        <end position="44"/>
    </location>
</feature>
<dbReference type="AlphaFoldDB" id="A0A1Q3AFE7"/>
<name>A0A1Q3AFE7_ZYGRO</name>
<feature type="region of interest" description="Disordered" evidence="11">
    <location>
        <begin position="1"/>
        <end position="45"/>
    </location>
</feature>
<gene>
    <name evidence="12" type="ORF">ZYGR_0AL00770</name>
</gene>
<organism evidence="12 13">
    <name type="scientific">Zygosaccharomyces rouxii</name>
    <dbReference type="NCBI Taxonomy" id="4956"/>
    <lineage>
        <taxon>Eukaryota</taxon>
        <taxon>Fungi</taxon>
        <taxon>Dikarya</taxon>
        <taxon>Ascomycota</taxon>
        <taxon>Saccharomycotina</taxon>
        <taxon>Saccharomycetes</taxon>
        <taxon>Saccharomycetales</taxon>
        <taxon>Saccharomycetaceae</taxon>
        <taxon>Zygosaccharomyces</taxon>
    </lineage>
</organism>
<dbReference type="PROSITE" id="PS50920">
    <property type="entry name" value="SOLCAR"/>
    <property type="match status" value="3"/>
</dbReference>
<dbReference type="EMBL" id="BDGX01000038">
    <property type="protein sequence ID" value="GAV54345.1"/>
    <property type="molecule type" value="Genomic_DNA"/>
</dbReference>
<dbReference type="PANTHER" id="PTHR45624">
    <property type="entry name" value="MITOCHONDRIAL BASIC AMINO ACIDS TRANSPORTER-RELATED"/>
    <property type="match status" value="1"/>
</dbReference>
<dbReference type="OrthoDB" id="14252at2759"/>
<dbReference type="GO" id="GO:1902603">
    <property type="term" value="P:carnitine transmembrane transport"/>
    <property type="evidence" value="ECO:0007669"/>
    <property type="project" value="TreeGrafter"/>
</dbReference>
<dbReference type="InterPro" id="IPR018108">
    <property type="entry name" value="MCP_transmembrane"/>
</dbReference>
<proteinExistence type="inferred from homology"/>
<evidence type="ECO:0000256" key="9">
    <source>
        <dbReference type="PROSITE-ProRule" id="PRU00282"/>
    </source>
</evidence>
<keyword evidence="7" id="KW-0496">Mitochondrion</keyword>
<keyword evidence="3 10" id="KW-0813">Transport</keyword>
<evidence type="ECO:0000256" key="1">
    <source>
        <dbReference type="ARBA" id="ARBA00004225"/>
    </source>
</evidence>